<proteinExistence type="predicted"/>
<evidence type="ECO:0000313" key="2">
    <source>
        <dbReference type="Proteomes" id="UP000503312"/>
    </source>
</evidence>
<protein>
    <submittedName>
        <fullName evidence="1">Uncharacterized protein</fullName>
    </submittedName>
</protein>
<keyword evidence="2" id="KW-1185">Reference proteome</keyword>
<evidence type="ECO:0000313" key="1">
    <source>
        <dbReference type="EMBL" id="QKM64352.1"/>
    </source>
</evidence>
<name>A0A6M9PWT6_9BURK</name>
<sequence>MSQIDKPYLDNELHKVVHQLNQEIDRLAFALKLDLSNHTFLHQFLIQEIDREHDHFHKRETLKGLIVLRGKISMELTESGQQDLPSPIHESIYQLLRVEQSN</sequence>
<organism evidence="1 2">
    <name type="scientific">Polynucleobacter tropicus</name>
    <dbReference type="NCBI Taxonomy" id="1743174"/>
    <lineage>
        <taxon>Bacteria</taxon>
        <taxon>Pseudomonadati</taxon>
        <taxon>Pseudomonadota</taxon>
        <taxon>Betaproteobacteria</taxon>
        <taxon>Burkholderiales</taxon>
        <taxon>Burkholderiaceae</taxon>
        <taxon>Polynucleobacter</taxon>
    </lineage>
</organism>
<reference evidence="1 2" key="1">
    <citation type="submission" date="2018-04" db="EMBL/GenBank/DDBJ databases">
        <title>Polynucleobacter sp. UH21B genome.</title>
        <authorList>
            <person name="Hahn M.W."/>
        </authorList>
    </citation>
    <scope>NUCLEOTIDE SEQUENCE [LARGE SCALE GENOMIC DNA]</scope>
    <source>
        <strain evidence="1 2">MWH-UH21B</strain>
    </source>
</reference>
<gene>
    <name evidence="1" type="ORF">DCO17_03320</name>
</gene>
<accession>A0A6M9PWT6</accession>
<dbReference type="AlphaFoldDB" id="A0A6M9PWT6"/>
<dbReference type="RefSeq" id="WP_173955396.1">
    <property type="nucleotide sequence ID" value="NZ_CP028942.1"/>
</dbReference>
<dbReference type="Proteomes" id="UP000503312">
    <property type="component" value="Chromosome"/>
</dbReference>
<dbReference type="KEGG" id="ptrp:DCO17_03320"/>
<dbReference type="EMBL" id="CP028942">
    <property type="protein sequence ID" value="QKM64352.1"/>
    <property type="molecule type" value="Genomic_DNA"/>
</dbReference>